<feature type="domain" description="N-acetyltransferase" evidence="1">
    <location>
        <begin position="6"/>
        <end position="146"/>
    </location>
</feature>
<dbReference type="AlphaFoldDB" id="S9X848"/>
<dbReference type="CDD" id="cd04301">
    <property type="entry name" value="NAT_SF"/>
    <property type="match status" value="1"/>
</dbReference>
<reference evidence="2 3" key="1">
    <citation type="journal article" date="2011" name="Science">
        <title>Comparative functional genomics of the fission yeasts.</title>
        <authorList>
            <person name="Rhind N."/>
            <person name="Chen Z."/>
            <person name="Yassour M."/>
            <person name="Thompson D.A."/>
            <person name="Haas B.J."/>
            <person name="Habib N."/>
            <person name="Wapinski I."/>
            <person name="Roy S."/>
            <person name="Lin M.F."/>
            <person name="Heiman D.I."/>
            <person name="Young S.K."/>
            <person name="Furuya K."/>
            <person name="Guo Y."/>
            <person name="Pidoux A."/>
            <person name="Chen H.M."/>
            <person name="Robbertse B."/>
            <person name="Goldberg J.M."/>
            <person name="Aoki K."/>
            <person name="Bayne E.H."/>
            <person name="Berlin A.M."/>
            <person name="Desjardins C.A."/>
            <person name="Dobbs E."/>
            <person name="Dukaj L."/>
            <person name="Fan L."/>
            <person name="FitzGerald M.G."/>
            <person name="French C."/>
            <person name="Gujja S."/>
            <person name="Hansen K."/>
            <person name="Keifenheim D."/>
            <person name="Levin J.Z."/>
            <person name="Mosher R.A."/>
            <person name="Mueller C.A."/>
            <person name="Pfiffner J."/>
            <person name="Priest M."/>
            <person name="Russ C."/>
            <person name="Smialowska A."/>
            <person name="Swoboda P."/>
            <person name="Sykes S.M."/>
            <person name="Vaughn M."/>
            <person name="Vengrova S."/>
            <person name="Yoder R."/>
            <person name="Zeng Q."/>
            <person name="Allshire R."/>
            <person name="Baulcombe D."/>
            <person name="Birren B.W."/>
            <person name="Brown W."/>
            <person name="Ekwall K."/>
            <person name="Kellis M."/>
            <person name="Leatherwood J."/>
            <person name="Levin H."/>
            <person name="Margalit H."/>
            <person name="Martienssen R."/>
            <person name="Nieduszynski C.A."/>
            <person name="Spatafora J.W."/>
            <person name="Friedman N."/>
            <person name="Dalgaard J.Z."/>
            <person name="Baumann P."/>
            <person name="Niki H."/>
            <person name="Regev A."/>
            <person name="Nusbaum C."/>
        </authorList>
    </citation>
    <scope>NUCLEOTIDE SEQUENCE [LARGE SCALE GENOMIC DNA]</scope>
    <source>
        <strain evidence="3">OY26 / ATCC MYA-4695 / CBS 11777 / NBRC 106824 / NRRL Y48691</strain>
    </source>
</reference>
<dbReference type="GeneID" id="25037712"/>
<protein>
    <submittedName>
        <fullName evidence="2">ELLA family acetyltransferase</fullName>
    </submittedName>
</protein>
<dbReference type="OMA" id="DIPHIDM"/>
<dbReference type="PROSITE" id="PS51186">
    <property type="entry name" value="GNAT"/>
    <property type="match status" value="1"/>
</dbReference>
<evidence type="ECO:0000259" key="1">
    <source>
        <dbReference type="PROSITE" id="PS51186"/>
    </source>
</evidence>
<proteinExistence type="predicted"/>
<accession>S9X848</accession>
<dbReference type="InterPro" id="IPR000182">
    <property type="entry name" value="GNAT_dom"/>
</dbReference>
<dbReference type="GO" id="GO:0016747">
    <property type="term" value="F:acyltransferase activity, transferring groups other than amino-acyl groups"/>
    <property type="evidence" value="ECO:0007669"/>
    <property type="project" value="InterPro"/>
</dbReference>
<dbReference type="Proteomes" id="UP000015464">
    <property type="component" value="Unassembled WGS sequence"/>
</dbReference>
<dbReference type="Pfam" id="PF13673">
    <property type="entry name" value="Acetyltransf_10"/>
    <property type="match status" value="1"/>
</dbReference>
<dbReference type="eggNOG" id="ENOG502SAET">
    <property type="taxonomic scope" value="Eukaryota"/>
</dbReference>
<name>S9X848_SCHCR</name>
<dbReference type="SUPFAM" id="SSF55729">
    <property type="entry name" value="Acyl-CoA N-acyltransferases (Nat)"/>
    <property type="match status" value="1"/>
</dbReference>
<dbReference type="OrthoDB" id="329272at2759"/>
<dbReference type="Gene3D" id="3.40.630.30">
    <property type="match status" value="1"/>
</dbReference>
<dbReference type="STRING" id="653667.S9X848"/>
<keyword evidence="3" id="KW-1185">Reference proteome</keyword>
<dbReference type="InterPro" id="IPR016181">
    <property type="entry name" value="Acyl_CoA_acyltransferase"/>
</dbReference>
<organism evidence="2 3">
    <name type="scientific">Schizosaccharomyces cryophilus (strain OY26 / ATCC MYA-4695 / CBS 11777 / NBRC 106824 / NRRL Y48691)</name>
    <name type="common">Fission yeast</name>
    <dbReference type="NCBI Taxonomy" id="653667"/>
    <lineage>
        <taxon>Eukaryota</taxon>
        <taxon>Fungi</taxon>
        <taxon>Dikarya</taxon>
        <taxon>Ascomycota</taxon>
        <taxon>Taphrinomycotina</taxon>
        <taxon>Schizosaccharomycetes</taxon>
        <taxon>Schizosaccharomycetales</taxon>
        <taxon>Schizosaccharomycetaceae</taxon>
        <taxon>Schizosaccharomyces</taxon>
    </lineage>
</organism>
<dbReference type="RefSeq" id="XP_013025264.1">
    <property type="nucleotide sequence ID" value="XM_013169810.1"/>
</dbReference>
<dbReference type="HOGENOM" id="CLU_056607_3_1_1"/>
<sequence length="146" mass="16805">MLLVLKPFDQLTPKELFSIYYLRTAVFVVEQHCPYQDVDEVDLISDHLMLKNEEDKILAYARVISEPNGFRIGRLVVSPDARGYGYGRRICEEALAAGRGKYPEAKVVNIQAQAYLKAFYQSFGFMIQSDSYLEDDIPHYDMKLVL</sequence>
<evidence type="ECO:0000313" key="3">
    <source>
        <dbReference type="Proteomes" id="UP000015464"/>
    </source>
</evidence>
<dbReference type="EMBL" id="KE546994">
    <property type="protein sequence ID" value="EPY49926.1"/>
    <property type="molecule type" value="Genomic_DNA"/>
</dbReference>
<gene>
    <name evidence="2" type="ORF">SPOG_03395</name>
</gene>
<evidence type="ECO:0000313" key="2">
    <source>
        <dbReference type="EMBL" id="EPY49926.1"/>
    </source>
</evidence>